<dbReference type="AlphaFoldDB" id="W1PSX5"/>
<feature type="region of interest" description="Disordered" evidence="2">
    <location>
        <begin position="80"/>
        <end position="105"/>
    </location>
</feature>
<dbReference type="HOGENOM" id="CLU_078295_6_0_1"/>
<reference evidence="4" key="1">
    <citation type="journal article" date="2013" name="Science">
        <title>The Amborella genome and the evolution of flowering plants.</title>
        <authorList>
            <consortium name="Amborella Genome Project"/>
        </authorList>
    </citation>
    <scope>NUCLEOTIDE SEQUENCE [LARGE SCALE GENOMIC DNA]</scope>
</reference>
<dbReference type="Gramene" id="ERN10370">
    <property type="protein sequence ID" value="ERN10370"/>
    <property type="gene ID" value="AMTR_s00026p00110020"/>
</dbReference>
<dbReference type="SUPFAM" id="SSF47113">
    <property type="entry name" value="Histone-fold"/>
    <property type="match status" value="1"/>
</dbReference>
<protein>
    <recommendedName>
        <fullName evidence="5">Histone H2A/H2B/H3 domain-containing protein</fullName>
    </recommendedName>
</protein>
<accession>W1PSX5</accession>
<keyword evidence="4" id="KW-1185">Reference proteome</keyword>
<organism evidence="3 4">
    <name type="scientific">Amborella trichopoda</name>
    <dbReference type="NCBI Taxonomy" id="13333"/>
    <lineage>
        <taxon>Eukaryota</taxon>
        <taxon>Viridiplantae</taxon>
        <taxon>Streptophyta</taxon>
        <taxon>Embryophyta</taxon>
        <taxon>Tracheophyta</taxon>
        <taxon>Spermatophyta</taxon>
        <taxon>Magnoliopsida</taxon>
        <taxon>Amborellales</taxon>
        <taxon>Amborellaceae</taxon>
        <taxon>Amborella</taxon>
    </lineage>
</organism>
<evidence type="ECO:0000313" key="4">
    <source>
        <dbReference type="Proteomes" id="UP000017836"/>
    </source>
</evidence>
<dbReference type="GO" id="GO:0000786">
    <property type="term" value="C:nucleosome"/>
    <property type="evidence" value="ECO:0007669"/>
    <property type="project" value="InterPro"/>
</dbReference>
<dbReference type="PANTHER" id="PTHR11426">
    <property type="entry name" value="HISTONE H3"/>
    <property type="match status" value="1"/>
</dbReference>
<dbReference type="GO" id="GO:0003677">
    <property type="term" value="F:DNA binding"/>
    <property type="evidence" value="ECO:0007669"/>
    <property type="project" value="InterPro"/>
</dbReference>
<sequence length="105" mass="11647">MACTKQTARKATGGKAPRIQLATRKSAPTTGGVKKPHRYHSGTMALREIHKAMLCWPCKKQLRLTWWVSLRILTAVPFTPRESPSCLRTSSLQGGSKARGLRIHP</sequence>
<feature type="region of interest" description="Disordered" evidence="2">
    <location>
        <begin position="1"/>
        <end position="38"/>
    </location>
</feature>
<dbReference type="Proteomes" id="UP000017836">
    <property type="component" value="Unassembled WGS sequence"/>
</dbReference>
<evidence type="ECO:0008006" key="5">
    <source>
        <dbReference type="Google" id="ProtNLM"/>
    </source>
</evidence>
<name>W1PSX5_AMBTC</name>
<comment type="similarity">
    <text evidence="1">Belongs to the histone H3 family.</text>
</comment>
<dbReference type="STRING" id="13333.W1PSX5"/>
<evidence type="ECO:0000313" key="3">
    <source>
        <dbReference type="EMBL" id="ERN10370.1"/>
    </source>
</evidence>
<dbReference type="GO" id="GO:0030527">
    <property type="term" value="F:structural constituent of chromatin"/>
    <property type="evidence" value="ECO:0007669"/>
    <property type="project" value="InterPro"/>
</dbReference>
<dbReference type="Gene3D" id="1.10.20.10">
    <property type="entry name" value="Histone, subunit A"/>
    <property type="match status" value="1"/>
</dbReference>
<dbReference type="InterPro" id="IPR009072">
    <property type="entry name" value="Histone-fold"/>
</dbReference>
<dbReference type="GO" id="GO:0046982">
    <property type="term" value="F:protein heterodimerization activity"/>
    <property type="evidence" value="ECO:0007669"/>
    <property type="project" value="InterPro"/>
</dbReference>
<dbReference type="PRINTS" id="PR00622">
    <property type="entry name" value="HISTONEH3"/>
</dbReference>
<dbReference type="InterPro" id="IPR000164">
    <property type="entry name" value="Histone_H3/CENP-A"/>
</dbReference>
<dbReference type="OMA" id="PARPIWW"/>
<proteinExistence type="inferred from homology"/>
<gene>
    <name evidence="3" type="ORF">AMTR_s00026p00110020</name>
</gene>
<dbReference type="EMBL" id="KI392852">
    <property type="protein sequence ID" value="ERN10370.1"/>
    <property type="molecule type" value="Genomic_DNA"/>
</dbReference>
<dbReference type="eggNOG" id="KOG1745">
    <property type="taxonomic scope" value="Eukaryota"/>
</dbReference>
<evidence type="ECO:0000256" key="2">
    <source>
        <dbReference type="SAM" id="MobiDB-lite"/>
    </source>
</evidence>
<evidence type="ECO:0000256" key="1">
    <source>
        <dbReference type="ARBA" id="ARBA00010343"/>
    </source>
</evidence>